<evidence type="ECO:0000313" key="7">
    <source>
        <dbReference type="Proteomes" id="UP000317650"/>
    </source>
</evidence>
<keyword evidence="7" id="KW-1185">Reference proteome</keyword>
<dbReference type="GO" id="GO:0003723">
    <property type="term" value="F:RNA binding"/>
    <property type="evidence" value="ECO:0007669"/>
    <property type="project" value="UniProtKB-UniRule"/>
</dbReference>
<evidence type="ECO:0000259" key="5">
    <source>
        <dbReference type="PROSITE" id="PS51192"/>
    </source>
</evidence>
<feature type="domain" description="Helicase ATP-binding" evidence="5">
    <location>
        <begin position="73"/>
        <end position="166"/>
    </location>
</feature>
<dbReference type="Proteomes" id="UP000317650">
    <property type="component" value="Chromosome 5"/>
</dbReference>
<keyword evidence="2 4" id="KW-0378">Hydrolase</keyword>
<protein>
    <recommendedName>
        <fullName evidence="4">ATP-dependent RNA helicase</fullName>
        <ecNumber evidence="4">3.6.4.13</ecNumber>
    </recommendedName>
</protein>
<evidence type="ECO:0000313" key="6">
    <source>
        <dbReference type="EMBL" id="THU67437.1"/>
    </source>
</evidence>
<dbReference type="PROSITE" id="PS51192">
    <property type="entry name" value="HELICASE_ATP_BIND_1"/>
    <property type="match status" value="1"/>
</dbReference>
<organism evidence="6 7">
    <name type="scientific">Musa balbisiana</name>
    <name type="common">Banana</name>
    <dbReference type="NCBI Taxonomy" id="52838"/>
    <lineage>
        <taxon>Eukaryota</taxon>
        <taxon>Viridiplantae</taxon>
        <taxon>Streptophyta</taxon>
        <taxon>Embryophyta</taxon>
        <taxon>Tracheophyta</taxon>
        <taxon>Spermatophyta</taxon>
        <taxon>Magnoliopsida</taxon>
        <taxon>Liliopsida</taxon>
        <taxon>Zingiberales</taxon>
        <taxon>Musaceae</taxon>
        <taxon>Musa</taxon>
    </lineage>
</organism>
<dbReference type="EMBL" id="PYDT01000003">
    <property type="protein sequence ID" value="THU67437.1"/>
    <property type="molecule type" value="Genomic_DNA"/>
</dbReference>
<dbReference type="SUPFAM" id="SSF52540">
    <property type="entry name" value="P-loop containing nucleoside triphosphate hydrolases"/>
    <property type="match status" value="1"/>
</dbReference>
<dbReference type="GO" id="GO:0005524">
    <property type="term" value="F:ATP binding"/>
    <property type="evidence" value="ECO:0007669"/>
    <property type="project" value="UniProtKB-UniRule"/>
</dbReference>
<dbReference type="InterPro" id="IPR027417">
    <property type="entry name" value="P-loop_NTPase"/>
</dbReference>
<evidence type="ECO:0000256" key="4">
    <source>
        <dbReference type="RuleBase" id="RU365068"/>
    </source>
</evidence>
<accession>A0A4S8JYL1</accession>
<keyword evidence="4" id="KW-0347">Helicase</keyword>
<name>A0A4S8JYL1_MUSBA</name>
<keyword evidence="4" id="KW-0694">RNA-binding</keyword>
<dbReference type="InterPro" id="IPR014001">
    <property type="entry name" value="Helicase_ATP-bd"/>
</dbReference>
<evidence type="ECO:0000256" key="3">
    <source>
        <dbReference type="ARBA" id="ARBA00022840"/>
    </source>
</evidence>
<dbReference type="InterPro" id="IPR011545">
    <property type="entry name" value="DEAD/DEAH_box_helicase_dom"/>
</dbReference>
<comment type="catalytic activity">
    <reaction evidence="4">
        <text>ATP + H2O = ADP + phosphate + H(+)</text>
        <dbReference type="Rhea" id="RHEA:13065"/>
        <dbReference type="ChEBI" id="CHEBI:15377"/>
        <dbReference type="ChEBI" id="CHEBI:15378"/>
        <dbReference type="ChEBI" id="CHEBI:30616"/>
        <dbReference type="ChEBI" id="CHEBI:43474"/>
        <dbReference type="ChEBI" id="CHEBI:456216"/>
        <dbReference type="EC" id="3.6.4.13"/>
    </reaction>
</comment>
<gene>
    <name evidence="6" type="ORF">C4D60_Mb05t24620</name>
</gene>
<dbReference type="AlphaFoldDB" id="A0A4S8JYL1"/>
<dbReference type="Gene3D" id="3.40.50.300">
    <property type="entry name" value="P-loop containing nucleotide triphosphate hydrolases"/>
    <property type="match status" value="1"/>
</dbReference>
<keyword evidence="3 4" id="KW-0067">ATP-binding</keyword>
<comment type="caution">
    <text evidence="6">The sequence shown here is derived from an EMBL/GenBank/DDBJ whole genome shotgun (WGS) entry which is preliminary data.</text>
</comment>
<comment type="similarity">
    <text evidence="4">Belongs to the DEAD box helicase family.</text>
</comment>
<evidence type="ECO:0000256" key="1">
    <source>
        <dbReference type="ARBA" id="ARBA00022741"/>
    </source>
</evidence>
<reference evidence="6 7" key="1">
    <citation type="journal article" date="2019" name="Nat. Plants">
        <title>Genome sequencing of Musa balbisiana reveals subgenome evolution and function divergence in polyploid bananas.</title>
        <authorList>
            <person name="Yao X."/>
        </authorList>
    </citation>
    <scope>NUCLEOTIDE SEQUENCE [LARGE SCALE GENOMIC DNA]</scope>
    <source>
        <strain evidence="7">cv. DH-PKW</strain>
        <tissue evidence="6">Leaves</tissue>
    </source>
</reference>
<proteinExistence type="inferred from homology"/>
<dbReference type="GO" id="GO:0016787">
    <property type="term" value="F:hydrolase activity"/>
    <property type="evidence" value="ECO:0007669"/>
    <property type="project" value="UniProtKB-KW"/>
</dbReference>
<sequence length="166" mass="18298">MSKKFSPHVMRFMRILMTWDSERICLEAFTPMITFSCDSFHATLRSGIQTRCDPAKRNSSFLQGPWCHPSSKAQSGTGKTATFCSGFLQQVDYGLVECQALLLAPTGELAHQIEKVTRAVLGDYLGVKVHACVGGISVRIDQRVLFGGVHAVVGTPGRVLDVLRRR</sequence>
<dbReference type="EC" id="3.6.4.13" evidence="4"/>
<evidence type="ECO:0000256" key="2">
    <source>
        <dbReference type="ARBA" id="ARBA00022801"/>
    </source>
</evidence>
<comment type="function">
    <text evidence="4">RNA helicase.</text>
</comment>
<dbReference type="PANTHER" id="PTHR24031">
    <property type="entry name" value="RNA HELICASE"/>
    <property type="match status" value="1"/>
</dbReference>
<keyword evidence="1 4" id="KW-0547">Nucleotide-binding</keyword>
<dbReference type="Pfam" id="PF00270">
    <property type="entry name" value="DEAD"/>
    <property type="match status" value="1"/>
</dbReference>
<dbReference type="GO" id="GO:0003724">
    <property type="term" value="F:RNA helicase activity"/>
    <property type="evidence" value="ECO:0007669"/>
    <property type="project" value="UniProtKB-EC"/>
</dbReference>
<dbReference type="STRING" id="52838.A0A4S8JYL1"/>
<comment type="domain">
    <text evidence="4">The Q motif is unique to and characteristic of the DEAD box family of RNA helicases and controls ATP binding and hydrolysis.</text>
</comment>